<evidence type="ECO:0000313" key="2">
    <source>
        <dbReference type="EMBL" id="RPA71231.1"/>
    </source>
</evidence>
<feature type="region of interest" description="Disordered" evidence="1">
    <location>
        <begin position="183"/>
        <end position="243"/>
    </location>
</feature>
<keyword evidence="3" id="KW-1185">Reference proteome</keyword>
<feature type="compositionally biased region" description="Polar residues" evidence="1">
    <location>
        <begin position="208"/>
        <end position="231"/>
    </location>
</feature>
<dbReference type="AlphaFoldDB" id="A0A3N4HFM7"/>
<protein>
    <submittedName>
        <fullName evidence="2">Uncharacterized protein</fullName>
    </submittedName>
</protein>
<dbReference type="Proteomes" id="UP000275078">
    <property type="component" value="Unassembled WGS sequence"/>
</dbReference>
<proteinExistence type="predicted"/>
<evidence type="ECO:0000256" key="1">
    <source>
        <dbReference type="SAM" id="MobiDB-lite"/>
    </source>
</evidence>
<reference evidence="2 3" key="1">
    <citation type="journal article" date="2018" name="Nat. Ecol. Evol.">
        <title>Pezizomycetes genomes reveal the molecular basis of ectomycorrhizal truffle lifestyle.</title>
        <authorList>
            <person name="Murat C."/>
            <person name="Payen T."/>
            <person name="Noel B."/>
            <person name="Kuo A."/>
            <person name="Morin E."/>
            <person name="Chen J."/>
            <person name="Kohler A."/>
            <person name="Krizsan K."/>
            <person name="Balestrini R."/>
            <person name="Da Silva C."/>
            <person name="Montanini B."/>
            <person name="Hainaut M."/>
            <person name="Levati E."/>
            <person name="Barry K.W."/>
            <person name="Belfiori B."/>
            <person name="Cichocki N."/>
            <person name="Clum A."/>
            <person name="Dockter R.B."/>
            <person name="Fauchery L."/>
            <person name="Guy J."/>
            <person name="Iotti M."/>
            <person name="Le Tacon F."/>
            <person name="Lindquist E.A."/>
            <person name="Lipzen A."/>
            <person name="Malagnac F."/>
            <person name="Mello A."/>
            <person name="Molinier V."/>
            <person name="Miyauchi S."/>
            <person name="Poulain J."/>
            <person name="Riccioni C."/>
            <person name="Rubini A."/>
            <person name="Sitrit Y."/>
            <person name="Splivallo R."/>
            <person name="Traeger S."/>
            <person name="Wang M."/>
            <person name="Zifcakova L."/>
            <person name="Wipf D."/>
            <person name="Zambonelli A."/>
            <person name="Paolocci F."/>
            <person name="Nowrousian M."/>
            <person name="Ottonello S."/>
            <person name="Baldrian P."/>
            <person name="Spatafora J.W."/>
            <person name="Henrissat B."/>
            <person name="Nagy L.G."/>
            <person name="Aury J.M."/>
            <person name="Wincker P."/>
            <person name="Grigoriev I.V."/>
            <person name="Bonfante P."/>
            <person name="Martin F.M."/>
        </authorList>
    </citation>
    <scope>NUCLEOTIDE SEQUENCE [LARGE SCALE GENOMIC DNA]</scope>
    <source>
        <strain evidence="2 3">RN42</strain>
    </source>
</reference>
<gene>
    <name evidence="2" type="ORF">BJ508DRAFT_315807</name>
</gene>
<evidence type="ECO:0000313" key="3">
    <source>
        <dbReference type="Proteomes" id="UP000275078"/>
    </source>
</evidence>
<name>A0A3N4HFM7_ASCIM</name>
<dbReference type="EMBL" id="ML119956">
    <property type="protein sequence ID" value="RPA71231.1"/>
    <property type="molecule type" value="Genomic_DNA"/>
</dbReference>
<organism evidence="2 3">
    <name type="scientific">Ascobolus immersus RN42</name>
    <dbReference type="NCBI Taxonomy" id="1160509"/>
    <lineage>
        <taxon>Eukaryota</taxon>
        <taxon>Fungi</taxon>
        <taxon>Dikarya</taxon>
        <taxon>Ascomycota</taxon>
        <taxon>Pezizomycotina</taxon>
        <taxon>Pezizomycetes</taxon>
        <taxon>Pezizales</taxon>
        <taxon>Ascobolaceae</taxon>
        <taxon>Ascobolus</taxon>
    </lineage>
</organism>
<accession>A0A3N4HFM7</accession>
<sequence length="243" mass="26719">MELVCSPTFRGVPSLAKQRWIRNPSQATPPSKLTTDPERALSPQLVRTILTKLAVSNHLSALTTAHSLHDLQHNSLRQRQQAFNSGCNYSEFGAFPTTWRTVIFSSNSVTKGRNPKEWNGNVLGAFAVTSSSEMGPNIRRYLRIRMMRFGRSATIATRSNYSQPAIPSPDSARHDLKAAGLRNNACHRPLAIGTKSRKNERRGAPGTLHSSTPASTTPRCNSNGMRVQQGASDACPKANRTQR</sequence>